<dbReference type="RefSeq" id="WP_182552279.1">
    <property type="nucleotide sequence ID" value="NZ_JACGXN010000016.1"/>
</dbReference>
<name>A0A839ESF5_9HYPH</name>
<protein>
    <submittedName>
        <fullName evidence="1">Phage-related protein</fullName>
    </submittedName>
</protein>
<accession>A0A839ESF5</accession>
<reference evidence="1 2" key="1">
    <citation type="submission" date="2020-07" db="EMBL/GenBank/DDBJ databases">
        <title>Genomic Encyclopedia of Type Strains, Phase IV (KMG-V): Genome sequencing to study the core and pangenomes of soil and plant-associated prokaryotes.</title>
        <authorList>
            <person name="Whitman W."/>
        </authorList>
    </citation>
    <scope>NUCLEOTIDE SEQUENCE [LARGE SCALE GENOMIC DNA]</scope>
    <source>
        <strain evidence="1 2">AN3</strain>
    </source>
</reference>
<keyword evidence="2" id="KW-1185">Reference proteome</keyword>
<dbReference type="Pfam" id="PF05939">
    <property type="entry name" value="Phage_min_tail"/>
    <property type="match status" value="1"/>
</dbReference>
<comment type="caution">
    <text evidence="1">The sequence shown here is derived from an EMBL/GenBank/DDBJ whole genome shotgun (WGS) entry which is preliminary data.</text>
</comment>
<evidence type="ECO:0000313" key="2">
    <source>
        <dbReference type="Proteomes" id="UP000549052"/>
    </source>
</evidence>
<evidence type="ECO:0000313" key="1">
    <source>
        <dbReference type="EMBL" id="MBA8881732.1"/>
    </source>
</evidence>
<dbReference type="EMBL" id="JACGXN010000016">
    <property type="protein sequence ID" value="MBA8881732.1"/>
    <property type="molecule type" value="Genomic_DNA"/>
</dbReference>
<sequence length="117" mass="13407">MTLPIFEPSVPPSSGTRHKPEIKLLEAEFGDGYTQSARRGINHLRRTLALSWDKLLPWQEAEIMGFLTERGGDRLFYFTPTGERKALKWTCQEFDSAHNNDGFQVSATFKQSFNLEN</sequence>
<dbReference type="InterPro" id="IPR010265">
    <property type="entry name" value="Phage_lambda_TipM"/>
</dbReference>
<proteinExistence type="predicted"/>
<dbReference type="Proteomes" id="UP000549052">
    <property type="component" value="Unassembled WGS sequence"/>
</dbReference>
<dbReference type="AlphaFoldDB" id="A0A839ESF5"/>
<organism evidence="1 2">
    <name type="scientific">Phyllobacterium myrsinacearum</name>
    <dbReference type="NCBI Taxonomy" id="28101"/>
    <lineage>
        <taxon>Bacteria</taxon>
        <taxon>Pseudomonadati</taxon>
        <taxon>Pseudomonadota</taxon>
        <taxon>Alphaproteobacteria</taxon>
        <taxon>Hyphomicrobiales</taxon>
        <taxon>Phyllobacteriaceae</taxon>
        <taxon>Phyllobacterium</taxon>
    </lineage>
</organism>
<gene>
    <name evidence="1" type="ORF">FHW16_005477</name>
</gene>